<dbReference type="Proteomes" id="UP000321272">
    <property type="component" value="Chromosome"/>
</dbReference>
<organism evidence="1 2">
    <name type="scientific">Pistricoccus aurantiacus</name>
    <dbReference type="NCBI Taxonomy" id="1883414"/>
    <lineage>
        <taxon>Bacteria</taxon>
        <taxon>Pseudomonadati</taxon>
        <taxon>Pseudomonadota</taxon>
        <taxon>Gammaproteobacteria</taxon>
        <taxon>Oceanospirillales</taxon>
        <taxon>Halomonadaceae</taxon>
        <taxon>Pistricoccus</taxon>
    </lineage>
</organism>
<evidence type="ECO:0000313" key="1">
    <source>
        <dbReference type="EMBL" id="QEA39655.1"/>
    </source>
</evidence>
<protein>
    <submittedName>
        <fullName evidence="1">Uncharacterized protein</fullName>
    </submittedName>
</protein>
<dbReference type="KEGG" id="paur:FGL86_11640"/>
<gene>
    <name evidence="1" type="ORF">FGL86_11640</name>
</gene>
<reference evidence="1 2" key="1">
    <citation type="submission" date="2019-06" db="EMBL/GenBank/DDBJ databases">
        <title>Genome analyses of bacteria isolated from kimchi.</title>
        <authorList>
            <person name="Lee S."/>
            <person name="Ahn S."/>
            <person name="Roh S."/>
        </authorList>
    </citation>
    <scope>NUCLEOTIDE SEQUENCE [LARGE SCALE GENOMIC DNA]</scope>
    <source>
        <strain evidence="1 2">CBA4606</strain>
    </source>
</reference>
<keyword evidence="2" id="KW-1185">Reference proteome</keyword>
<sequence>MAILKLISITCIQQAETFTDELYVTFNGTKRSLPNMTQGQTKFLGDEFLFQGSPQLSLFENDGNHWYDRDDFIDKHVITESTADVALDFEATSGNAIGAHYVLNVSVTADSETPRMAILRLRSITCLRQAETFTDELYVTFNGTKRSLPNMTQGQTKSLGDEFLFQGSPELSLFENDGDHWYDRDDFIAKHTISRSPADLALDFKATSGNAVPAHYELNVSVLPGP</sequence>
<proteinExistence type="predicted"/>
<accession>A0A5B8SVR9</accession>
<dbReference type="RefSeq" id="WP_147184703.1">
    <property type="nucleotide sequence ID" value="NZ_CP042382.1"/>
</dbReference>
<dbReference type="AlphaFoldDB" id="A0A5B8SVR9"/>
<evidence type="ECO:0000313" key="2">
    <source>
        <dbReference type="Proteomes" id="UP000321272"/>
    </source>
</evidence>
<name>A0A5B8SVR9_9GAMM</name>
<dbReference type="EMBL" id="CP042382">
    <property type="protein sequence ID" value="QEA39655.1"/>
    <property type="molecule type" value="Genomic_DNA"/>
</dbReference>